<feature type="compositionally biased region" description="Low complexity" evidence="1">
    <location>
        <begin position="9"/>
        <end position="21"/>
    </location>
</feature>
<gene>
    <name evidence="3" type="ORF">GCM10009858_13200</name>
</gene>
<comment type="caution">
    <text evidence="3">The sequence shown here is derived from an EMBL/GenBank/DDBJ whole genome shotgun (WGS) entry which is preliminary data.</text>
</comment>
<feature type="region of interest" description="Disordered" evidence="1">
    <location>
        <begin position="77"/>
        <end position="96"/>
    </location>
</feature>
<feature type="transmembrane region" description="Helical" evidence="2">
    <location>
        <begin position="54"/>
        <end position="74"/>
    </location>
</feature>
<keyword evidence="2" id="KW-0472">Membrane</keyword>
<keyword evidence="2" id="KW-1133">Transmembrane helix</keyword>
<proteinExistence type="predicted"/>
<sequence length="96" mass="10604">MPRAKNDPVVHTVTSASTSSTDDQDQRVRRYLTMMGIRVACFGLVFVTSGWVRWTAVVAAVFIPYVAVVLANAVSPRQPGSIQSVVPRDDTQRLER</sequence>
<evidence type="ECO:0000256" key="1">
    <source>
        <dbReference type="SAM" id="MobiDB-lite"/>
    </source>
</evidence>
<feature type="compositionally biased region" description="Basic and acidic residues" evidence="1">
    <location>
        <begin position="87"/>
        <end position="96"/>
    </location>
</feature>
<dbReference type="EMBL" id="BAAARE010000005">
    <property type="protein sequence ID" value="GAA2477128.1"/>
    <property type="molecule type" value="Genomic_DNA"/>
</dbReference>
<dbReference type="InterPro" id="IPR021449">
    <property type="entry name" value="DUF3099"/>
</dbReference>
<keyword evidence="2" id="KW-0812">Transmembrane</keyword>
<evidence type="ECO:0000313" key="4">
    <source>
        <dbReference type="Proteomes" id="UP001500730"/>
    </source>
</evidence>
<name>A0ABN3L3F3_9MICO</name>
<feature type="region of interest" description="Disordered" evidence="1">
    <location>
        <begin position="1"/>
        <end position="24"/>
    </location>
</feature>
<evidence type="ECO:0008006" key="5">
    <source>
        <dbReference type="Google" id="ProtNLM"/>
    </source>
</evidence>
<keyword evidence="4" id="KW-1185">Reference proteome</keyword>
<organism evidence="3 4">
    <name type="scientific">Terrabacter carboxydivorans</name>
    <dbReference type="NCBI Taxonomy" id="619730"/>
    <lineage>
        <taxon>Bacteria</taxon>
        <taxon>Bacillati</taxon>
        <taxon>Actinomycetota</taxon>
        <taxon>Actinomycetes</taxon>
        <taxon>Micrococcales</taxon>
        <taxon>Intrasporangiaceae</taxon>
        <taxon>Terrabacter</taxon>
    </lineage>
</organism>
<evidence type="ECO:0000256" key="2">
    <source>
        <dbReference type="SAM" id="Phobius"/>
    </source>
</evidence>
<evidence type="ECO:0000313" key="3">
    <source>
        <dbReference type="EMBL" id="GAA2477128.1"/>
    </source>
</evidence>
<dbReference type="Pfam" id="PF11298">
    <property type="entry name" value="DUF3099"/>
    <property type="match status" value="1"/>
</dbReference>
<accession>A0ABN3L3F3</accession>
<dbReference type="Proteomes" id="UP001500730">
    <property type="component" value="Unassembled WGS sequence"/>
</dbReference>
<dbReference type="RefSeq" id="WP_344254023.1">
    <property type="nucleotide sequence ID" value="NZ_BAAARE010000005.1"/>
</dbReference>
<protein>
    <recommendedName>
        <fullName evidence="5">DUF3099 domain-containing protein</fullName>
    </recommendedName>
</protein>
<reference evidence="3 4" key="1">
    <citation type="journal article" date="2019" name="Int. J. Syst. Evol. Microbiol.">
        <title>The Global Catalogue of Microorganisms (GCM) 10K type strain sequencing project: providing services to taxonomists for standard genome sequencing and annotation.</title>
        <authorList>
            <consortium name="The Broad Institute Genomics Platform"/>
            <consortium name="The Broad Institute Genome Sequencing Center for Infectious Disease"/>
            <person name="Wu L."/>
            <person name="Ma J."/>
        </authorList>
    </citation>
    <scope>NUCLEOTIDE SEQUENCE [LARGE SCALE GENOMIC DNA]</scope>
    <source>
        <strain evidence="3 4">JCM 16259</strain>
    </source>
</reference>
<feature type="transmembrane region" description="Helical" evidence="2">
    <location>
        <begin position="31"/>
        <end position="48"/>
    </location>
</feature>